<proteinExistence type="predicted"/>
<sequence>MPNALATIAIVGVIALLVVYLFVIRKNKESDIPVERTERATHELYEEEHEAAEKREDEA</sequence>
<dbReference type="Proteomes" id="UP000578569">
    <property type="component" value="Unassembled WGS sequence"/>
</dbReference>
<protein>
    <submittedName>
        <fullName evidence="3">Uncharacterized protein</fullName>
    </submittedName>
</protein>
<dbReference type="AlphaFoldDB" id="A0A839Z009"/>
<feature type="region of interest" description="Disordered" evidence="1">
    <location>
        <begin position="38"/>
        <end position="59"/>
    </location>
</feature>
<dbReference type="RefSeq" id="WP_183932363.1">
    <property type="nucleotide sequence ID" value="NZ_JACICF010000001.1"/>
</dbReference>
<keyword evidence="2" id="KW-0812">Transmembrane</keyword>
<organism evidence="3 4">
    <name type="scientific">Sphingomicrobium lutaoense</name>
    <dbReference type="NCBI Taxonomy" id="515949"/>
    <lineage>
        <taxon>Bacteria</taxon>
        <taxon>Pseudomonadati</taxon>
        <taxon>Pseudomonadota</taxon>
        <taxon>Alphaproteobacteria</taxon>
        <taxon>Sphingomonadales</taxon>
        <taxon>Sphingomonadaceae</taxon>
        <taxon>Sphingomicrobium</taxon>
    </lineage>
</organism>
<comment type="caution">
    <text evidence="3">The sequence shown here is derived from an EMBL/GenBank/DDBJ whole genome shotgun (WGS) entry which is preliminary data.</text>
</comment>
<evidence type="ECO:0000313" key="3">
    <source>
        <dbReference type="EMBL" id="MBB3763032.1"/>
    </source>
</evidence>
<reference evidence="3 4" key="1">
    <citation type="submission" date="2020-08" db="EMBL/GenBank/DDBJ databases">
        <title>Genomic Encyclopedia of Type Strains, Phase IV (KMG-IV): sequencing the most valuable type-strain genomes for metagenomic binning, comparative biology and taxonomic classification.</title>
        <authorList>
            <person name="Goeker M."/>
        </authorList>
    </citation>
    <scope>NUCLEOTIDE SEQUENCE [LARGE SCALE GENOMIC DNA]</scope>
    <source>
        <strain evidence="3 4">DSM 24194</strain>
    </source>
</reference>
<accession>A0A839Z009</accession>
<name>A0A839Z009_9SPHN</name>
<keyword evidence="4" id="KW-1185">Reference proteome</keyword>
<keyword evidence="2" id="KW-0472">Membrane</keyword>
<gene>
    <name evidence="3" type="ORF">FHS50_000055</name>
</gene>
<evidence type="ECO:0000256" key="1">
    <source>
        <dbReference type="SAM" id="MobiDB-lite"/>
    </source>
</evidence>
<keyword evidence="2" id="KW-1133">Transmembrane helix</keyword>
<dbReference type="EMBL" id="JACICF010000001">
    <property type="protein sequence ID" value="MBB3763032.1"/>
    <property type="molecule type" value="Genomic_DNA"/>
</dbReference>
<evidence type="ECO:0000256" key="2">
    <source>
        <dbReference type="SAM" id="Phobius"/>
    </source>
</evidence>
<evidence type="ECO:0000313" key="4">
    <source>
        <dbReference type="Proteomes" id="UP000578569"/>
    </source>
</evidence>
<feature type="transmembrane region" description="Helical" evidence="2">
    <location>
        <begin position="6"/>
        <end position="23"/>
    </location>
</feature>